<dbReference type="SMART" id="SM00451">
    <property type="entry name" value="ZnF_U1"/>
    <property type="match status" value="2"/>
</dbReference>
<feature type="compositionally biased region" description="Low complexity" evidence="1">
    <location>
        <begin position="236"/>
        <end position="252"/>
    </location>
</feature>
<feature type="domain" description="C2H2-type" evidence="2">
    <location>
        <begin position="202"/>
        <end position="224"/>
    </location>
</feature>
<accession>A0A8J9X3K8</accession>
<protein>
    <recommendedName>
        <fullName evidence="2">C2H2-type domain-containing protein</fullName>
    </recommendedName>
</protein>
<sequence>MNHRDEAVYRLSPSDQPCTAAELLRQKRKAGKAKPEPSVKVISQPPDDIDEEIRRLEAELANESDEDEHDSSDVETNSETEDDSRGTVLCLSSVQKDRIEPLPSNLLPSNRKRSLKGIDRVNASERDDADQSNKKKSKLVSSGLEAAVKEVLDGYVPRSSERLPFYCRVCAQQMSDEDSFTAHKETEFHTTAVEMERKRSYCKLCRKQLTSPAQLQEHLSSRPHRERLDWVRQKQGNSASSHGRASGRNASRGRGGRVENRQWS</sequence>
<evidence type="ECO:0000313" key="3">
    <source>
        <dbReference type="EMBL" id="CAG9285418.1"/>
    </source>
</evidence>
<dbReference type="EMBL" id="OU594943">
    <property type="protein sequence ID" value="CAG9285418.1"/>
    <property type="molecule type" value="Genomic_DNA"/>
</dbReference>
<dbReference type="OMA" id="FMRGECK"/>
<feature type="domain" description="C2H2-type" evidence="2">
    <location>
        <begin position="167"/>
        <end position="189"/>
    </location>
</feature>
<dbReference type="Pfam" id="PF12874">
    <property type="entry name" value="zf-met"/>
    <property type="match status" value="1"/>
</dbReference>
<reference evidence="3" key="1">
    <citation type="submission" date="2022-02" db="EMBL/GenBank/DDBJ databases">
        <authorList>
            <person name="Giguere J D."/>
        </authorList>
    </citation>
    <scope>NUCLEOTIDE SEQUENCE</scope>
    <source>
        <strain evidence="3">CCAP 1055/1</strain>
    </source>
</reference>
<proteinExistence type="predicted"/>
<dbReference type="SUPFAM" id="SSF57667">
    <property type="entry name" value="beta-beta-alpha zinc fingers"/>
    <property type="match status" value="1"/>
</dbReference>
<feature type="compositionally biased region" description="Basic and acidic residues" evidence="1">
    <location>
        <begin position="116"/>
        <end position="133"/>
    </location>
</feature>
<dbReference type="GO" id="GO:0003676">
    <property type="term" value="F:nucleic acid binding"/>
    <property type="evidence" value="ECO:0007669"/>
    <property type="project" value="InterPro"/>
</dbReference>
<dbReference type="Proteomes" id="UP000836788">
    <property type="component" value="Chromosome 2"/>
</dbReference>
<dbReference type="InterPro" id="IPR013087">
    <property type="entry name" value="Znf_C2H2_type"/>
</dbReference>
<dbReference type="PROSITE" id="PS00028">
    <property type="entry name" value="ZINC_FINGER_C2H2_1"/>
    <property type="match status" value="2"/>
</dbReference>
<dbReference type="InterPro" id="IPR056767">
    <property type="entry name" value="C2H2-Znf_KIN17"/>
</dbReference>
<dbReference type="GO" id="GO:0008270">
    <property type="term" value="F:zinc ion binding"/>
    <property type="evidence" value="ECO:0007669"/>
    <property type="project" value="InterPro"/>
</dbReference>
<dbReference type="InterPro" id="IPR003604">
    <property type="entry name" value="Matrin/U1-like-C_Znf_C2H2"/>
</dbReference>
<gene>
    <name evidence="3" type="ORF">PTTT1_LOCUS29008</name>
</gene>
<dbReference type="InterPro" id="IPR036236">
    <property type="entry name" value="Znf_C2H2_sf"/>
</dbReference>
<dbReference type="AlphaFoldDB" id="A0A8J9X3K8"/>
<feature type="region of interest" description="Disordered" evidence="1">
    <location>
        <begin position="213"/>
        <end position="264"/>
    </location>
</feature>
<dbReference type="Gene3D" id="3.30.160.60">
    <property type="entry name" value="Classic Zinc Finger"/>
    <property type="match status" value="1"/>
</dbReference>
<dbReference type="Pfam" id="PF25095">
    <property type="entry name" value="C2H2-zf_KIN17"/>
    <property type="match status" value="1"/>
</dbReference>
<name>A0A8J9X3K8_PHATR</name>
<organism evidence="3">
    <name type="scientific">Phaeodactylum tricornutum</name>
    <name type="common">Diatom</name>
    <dbReference type="NCBI Taxonomy" id="2850"/>
    <lineage>
        <taxon>Eukaryota</taxon>
        <taxon>Sar</taxon>
        <taxon>Stramenopiles</taxon>
        <taxon>Ochrophyta</taxon>
        <taxon>Bacillariophyta</taxon>
        <taxon>Bacillariophyceae</taxon>
        <taxon>Bacillariophycidae</taxon>
        <taxon>Naviculales</taxon>
        <taxon>Phaeodactylaceae</taxon>
        <taxon>Phaeodactylum</taxon>
    </lineage>
</organism>
<feature type="compositionally biased region" description="Acidic residues" evidence="1">
    <location>
        <begin position="60"/>
        <end position="70"/>
    </location>
</feature>
<evidence type="ECO:0000259" key="2">
    <source>
        <dbReference type="PROSITE" id="PS00028"/>
    </source>
</evidence>
<feature type="region of interest" description="Disordered" evidence="1">
    <location>
        <begin position="26"/>
        <end position="142"/>
    </location>
</feature>
<evidence type="ECO:0000256" key="1">
    <source>
        <dbReference type="SAM" id="MobiDB-lite"/>
    </source>
</evidence>